<dbReference type="NCBIfam" id="NF043052">
    <property type="entry name" value="DodecBact"/>
    <property type="match status" value="1"/>
</dbReference>
<dbReference type="Gene3D" id="3.30.1660.10">
    <property type="entry name" value="Flavin-binding protein dodecin"/>
    <property type="match status" value="1"/>
</dbReference>
<proteinExistence type="predicted"/>
<dbReference type="SUPFAM" id="SSF89807">
    <property type="entry name" value="Dodecin-like"/>
    <property type="match status" value="1"/>
</dbReference>
<organism evidence="1 2">
    <name type="scientific">Methylobacterium planeticum</name>
    <dbReference type="NCBI Taxonomy" id="2615211"/>
    <lineage>
        <taxon>Bacteria</taxon>
        <taxon>Pseudomonadati</taxon>
        <taxon>Pseudomonadota</taxon>
        <taxon>Alphaproteobacteria</taxon>
        <taxon>Hyphomicrobiales</taxon>
        <taxon>Methylobacteriaceae</taxon>
        <taxon>Methylobacterium</taxon>
    </lineage>
</organism>
<dbReference type="InterPro" id="IPR050049">
    <property type="entry name" value="Dodecin_bact"/>
</dbReference>
<dbReference type="Proteomes" id="UP000441523">
    <property type="component" value="Unassembled WGS sequence"/>
</dbReference>
<dbReference type="Pfam" id="PF07311">
    <property type="entry name" value="Dodecin"/>
    <property type="match status" value="1"/>
</dbReference>
<comment type="caution">
    <text evidence="1">The sequence shown here is derived from an EMBL/GenBank/DDBJ whole genome shotgun (WGS) entry which is preliminary data.</text>
</comment>
<dbReference type="PANTHER" id="PTHR39324">
    <property type="entry name" value="CALCIUM DODECIN"/>
    <property type="match status" value="1"/>
</dbReference>
<accession>A0A6N6MRU9</accession>
<dbReference type="InterPro" id="IPR036694">
    <property type="entry name" value="Dodecin-like_sf"/>
</dbReference>
<dbReference type="AlphaFoldDB" id="A0A6N6MRU9"/>
<dbReference type="RefSeq" id="WP_150962674.1">
    <property type="nucleotide sequence ID" value="NZ_VZZJ01000005.1"/>
</dbReference>
<dbReference type="PANTHER" id="PTHR39324:SF1">
    <property type="entry name" value="CALCIUM DODECIN"/>
    <property type="match status" value="1"/>
</dbReference>
<protein>
    <submittedName>
        <fullName evidence="1">Dodecin domain-containing protein</fullName>
    </submittedName>
</protein>
<name>A0A6N6MRU9_9HYPH</name>
<gene>
    <name evidence="1" type="ORF">F6X51_07790</name>
</gene>
<reference evidence="1 2" key="1">
    <citation type="submission" date="2019-09" db="EMBL/GenBank/DDBJ databases">
        <title>YIM 132548 draft genome.</title>
        <authorList>
            <person name="Jiang L."/>
        </authorList>
    </citation>
    <scope>NUCLEOTIDE SEQUENCE [LARGE SCALE GENOMIC DNA]</scope>
    <source>
        <strain evidence="1 2">YIM 132548</strain>
    </source>
</reference>
<dbReference type="EMBL" id="VZZJ01000005">
    <property type="protein sequence ID" value="KAB1074277.1"/>
    <property type="molecule type" value="Genomic_DNA"/>
</dbReference>
<dbReference type="InterPro" id="IPR025543">
    <property type="entry name" value="Dodecin-like"/>
</dbReference>
<sequence length="71" mass="7886">MSEHHIYKVIELVGSSPTSIEDAVQAAVARASQTVRNLRWFEILETRGQIADGKVQHYQVTLKVGFTMDGA</sequence>
<evidence type="ECO:0000313" key="1">
    <source>
        <dbReference type="EMBL" id="KAB1074277.1"/>
    </source>
</evidence>
<keyword evidence="2" id="KW-1185">Reference proteome</keyword>
<dbReference type="InterPro" id="IPR009923">
    <property type="entry name" value="Dodecin"/>
</dbReference>
<evidence type="ECO:0000313" key="2">
    <source>
        <dbReference type="Proteomes" id="UP000441523"/>
    </source>
</evidence>